<organism evidence="7 8">
    <name type="scientific">Thermocrinis albus (strain DSM 14484 / JCM 11386 / HI 11/12)</name>
    <dbReference type="NCBI Taxonomy" id="638303"/>
    <lineage>
        <taxon>Bacteria</taxon>
        <taxon>Pseudomonadati</taxon>
        <taxon>Aquificota</taxon>
        <taxon>Aquificia</taxon>
        <taxon>Aquificales</taxon>
        <taxon>Aquificaceae</taxon>
        <taxon>Thermocrinis</taxon>
    </lineage>
</organism>
<dbReference type="HOGENOM" id="CLU_1084931_0_0_0"/>
<evidence type="ECO:0000256" key="2">
    <source>
        <dbReference type="ARBA" id="ARBA00022475"/>
    </source>
</evidence>
<feature type="transmembrane region" description="Helical" evidence="6">
    <location>
        <begin position="27"/>
        <end position="48"/>
    </location>
</feature>
<dbReference type="eggNOG" id="COG1295">
    <property type="taxonomic scope" value="Bacteria"/>
</dbReference>
<dbReference type="STRING" id="638303.Thal_0523"/>
<keyword evidence="5 6" id="KW-0472">Membrane</keyword>
<evidence type="ECO:0000256" key="5">
    <source>
        <dbReference type="ARBA" id="ARBA00023136"/>
    </source>
</evidence>
<feature type="transmembrane region" description="Helical" evidence="6">
    <location>
        <begin position="221"/>
        <end position="243"/>
    </location>
</feature>
<dbReference type="OrthoDB" id="9952096at2"/>
<dbReference type="RefSeq" id="WP_012991564.1">
    <property type="nucleotide sequence ID" value="NC_013894.1"/>
</dbReference>
<feature type="transmembrane region" description="Helical" evidence="6">
    <location>
        <begin position="159"/>
        <end position="180"/>
    </location>
</feature>
<dbReference type="EMBL" id="CP001931">
    <property type="protein sequence ID" value="ADC89157.1"/>
    <property type="molecule type" value="Genomic_DNA"/>
</dbReference>
<evidence type="ECO:0000313" key="7">
    <source>
        <dbReference type="EMBL" id="ADC89157.1"/>
    </source>
</evidence>
<feature type="transmembrane region" description="Helical" evidence="6">
    <location>
        <begin position="120"/>
        <end position="147"/>
    </location>
</feature>
<name>D3SPS0_THEAH</name>
<dbReference type="Pfam" id="PF03631">
    <property type="entry name" value="Virul_fac_BrkB"/>
    <property type="match status" value="1"/>
</dbReference>
<evidence type="ECO:0000256" key="1">
    <source>
        <dbReference type="ARBA" id="ARBA00004651"/>
    </source>
</evidence>
<accession>D3SPS0</accession>
<dbReference type="Proteomes" id="UP000002043">
    <property type="component" value="Chromosome"/>
</dbReference>
<keyword evidence="3 6" id="KW-0812">Transmembrane</keyword>
<reference evidence="8" key="1">
    <citation type="journal article" date="2010" name="Stand. Genomic Sci.">
        <title>Complete genome sequence of Thermocrinis albus type strain (HI 11/12T).</title>
        <authorList>
            <person name="Wirth R."/>
            <person name="Sikorski J."/>
            <person name="Brambilla E."/>
            <person name="Misra M."/>
            <person name="Lapidus A."/>
            <person name="Copeland A."/>
            <person name="Nolan M."/>
            <person name="Lucas S."/>
            <person name="Chen F."/>
            <person name="Tice H."/>
            <person name="Cheng J.F."/>
            <person name="Han C."/>
            <person name="Detter J.C."/>
            <person name="Tapia R."/>
            <person name="Bruce D."/>
            <person name="Goodwin L."/>
            <person name="Pitluck S."/>
            <person name="Pati A."/>
            <person name="Anderson I."/>
            <person name="Ivanova N."/>
            <person name="Mavromatis K."/>
            <person name="Mikhailova N."/>
            <person name="Chen A."/>
            <person name="Palaniappan K."/>
            <person name="Bilek Y."/>
            <person name="Hader T."/>
            <person name="Land M."/>
            <person name="Hauser L."/>
            <person name="Chang Y.J."/>
            <person name="Jeffries C.D."/>
            <person name="Tindall B.J."/>
            <person name="Rohde M."/>
            <person name="Goker M."/>
            <person name="Bristow J."/>
            <person name="Eisen J.A."/>
            <person name="Markowitz V."/>
            <person name="Hugenholtz P."/>
            <person name="Kyrpides N.C."/>
            <person name="Klenk H.P."/>
        </authorList>
    </citation>
    <scope>NUCLEOTIDE SEQUENCE [LARGE SCALE GENOMIC DNA]</scope>
    <source>
        <strain evidence="8">DSM 14484 / JCM 11386 / HI 11/12</strain>
    </source>
</reference>
<keyword evidence="2" id="KW-1003">Cell membrane</keyword>
<proteinExistence type="predicted"/>
<dbReference type="PIRSF" id="PIRSF035875">
    <property type="entry name" value="RNase_BN"/>
    <property type="match status" value="1"/>
</dbReference>
<feature type="transmembrane region" description="Helical" evidence="6">
    <location>
        <begin position="87"/>
        <end position="108"/>
    </location>
</feature>
<evidence type="ECO:0000256" key="6">
    <source>
        <dbReference type="SAM" id="Phobius"/>
    </source>
</evidence>
<dbReference type="InterPro" id="IPR017039">
    <property type="entry name" value="Virul_fac_BrkB"/>
</dbReference>
<keyword evidence="8" id="KW-1185">Reference proteome</keyword>
<protein>
    <submittedName>
        <fullName evidence="7">Ribonuclease BN</fullName>
    </submittedName>
</protein>
<dbReference type="KEGG" id="tal:Thal_0523"/>
<evidence type="ECO:0000256" key="3">
    <source>
        <dbReference type="ARBA" id="ARBA00022692"/>
    </source>
</evidence>
<evidence type="ECO:0000313" key="8">
    <source>
        <dbReference type="Proteomes" id="UP000002043"/>
    </source>
</evidence>
<dbReference type="GO" id="GO:0005886">
    <property type="term" value="C:plasma membrane"/>
    <property type="evidence" value="ECO:0007669"/>
    <property type="project" value="UniProtKB-SubCell"/>
</dbReference>
<keyword evidence="4 6" id="KW-1133">Transmembrane helix</keyword>
<dbReference type="PANTHER" id="PTHR30213">
    <property type="entry name" value="INNER MEMBRANE PROTEIN YHJD"/>
    <property type="match status" value="1"/>
</dbReference>
<dbReference type="AlphaFoldDB" id="D3SPS0"/>
<sequence length="256" mass="29039">MKLRNSDLTESIWLLLKGEFGYHASALTYRFFMVIGSLLILTGILISYTPLANYEVYTYLARLIPEKAGEVMMRLETLYRHRGTGSFISVLLAYYFAADLAGSMRTAFGYATGIKPKGRYISLFLITPLYLLLLSLFLSLLALFPAVMKLFLPWAPQLVLWPVKFMILTGMIYVTYYIFLPVSVKPQHLLKASLFSAVLITVLNYLFTVVIIKLVHANPLYAVMGSVLVFMVWMEKVFVILLTGARLALAYQKVQN</sequence>
<evidence type="ECO:0000256" key="4">
    <source>
        <dbReference type="ARBA" id="ARBA00022989"/>
    </source>
</evidence>
<dbReference type="PANTHER" id="PTHR30213:SF0">
    <property type="entry name" value="UPF0761 MEMBRANE PROTEIN YIHY"/>
    <property type="match status" value="1"/>
</dbReference>
<feature type="transmembrane region" description="Helical" evidence="6">
    <location>
        <begin position="192"/>
        <end position="215"/>
    </location>
</feature>
<comment type="subcellular location">
    <subcellularLocation>
        <location evidence="1">Cell membrane</location>
        <topology evidence="1">Multi-pass membrane protein</topology>
    </subcellularLocation>
</comment>
<gene>
    <name evidence="7" type="ordered locus">Thal_0523</name>
</gene>